<keyword evidence="3" id="KW-1185">Reference proteome</keyword>
<evidence type="ECO:0000313" key="2">
    <source>
        <dbReference type="EMBL" id="KAF4347177.1"/>
    </source>
</evidence>
<dbReference type="Proteomes" id="UP000583929">
    <property type="component" value="Unassembled WGS sequence"/>
</dbReference>
<reference evidence="2 3" key="1">
    <citation type="journal article" date="2020" name="bioRxiv">
        <title>Sequence and annotation of 42 cannabis genomes reveals extensive copy number variation in cannabinoid synthesis and pathogen resistance genes.</title>
        <authorList>
            <person name="Mckernan K.J."/>
            <person name="Helbert Y."/>
            <person name="Kane L.T."/>
            <person name="Ebling H."/>
            <person name="Zhang L."/>
            <person name="Liu B."/>
            <person name="Eaton Z."/>
            <person name="Mclaughlin S."/>
            <person name="Kingan S."/>
            <person name="Baybayan P."/>
            <person name="Concepcion G."/>
            <person name="Jordan M."/>
            <person name="Riva A."/>
            <person name="Barbazuk W."/>
            <person name="Harkins T."/>
        </authorList>
    </citation>
    <scope>NUCLEOTIDE SEQUENCE [LARGE SCALE GENOMIC DNA]</scope>
    <source>
        <strain evidence="3">cv. Jamaican Lion 4</strain>
        <tissue evidence="2">Leaf</tissue>
    </source>
</reference>
<evidence type="ECO:0000313" key="3">
    <source>
        <dbReference type="Proteomes" id="UP000583929"/>
    </source>
</evidence>
<name>A0A7J6DM43_CANSA</name>
<organism evidence="2 3">
    <name type="scientific">Cannabis sativa</name>
    <name type="common">Hemp</name>
    <name type="synonym">Marijuana</name>
    <dbReference type="NCBI Taxonomy" id="3483"/>
    <lineage>
        <taxon>Eukaryota</taxon>
        <taxon>Viridiplantae</taxon>
        <taxon>Streptophyta</taxon>
        <taxon>Embryophyta</taxon>
        <taxon>Tracheophyta</taxon>
        <taxon>Spermatophyta</taxon>
        <taxon>Magnoliopsida</taxon>
        <taxon>eudicotyledons</taxon>
        <taxon>Gunneridae</taxon>
        <taxon>Pentapetalae</taxon>
        <taxon>rosids</taxon>
        <taxon>fabids</taxon>
        <taxon>Rosales</taxon>
        <taxon>Cannabaceae</taxon>
        <taxon>Cannabis</taxon>
    </lineage>
</organism>
<evidence type="ECO:0000256" key="1">
    <source>
        <dbReference type="SAM" id="MobiDB-lite"/>
    </source>
</evidence>
<dbReference type="AlphaFoldDB" id="A0A7J6DM43"/>
<accession>A0A7J6DM43</accession>
<sequence>MAAIRIRRSCLEGLKIISFQTPSPCHALLEEAPPRENDAASTISFNLSSASSFVSEVLIRTFLASSLLPRITSHRGDSGIAKTPIATTTAGTAASPSMSRQFKVSGRPDRAEGGEESAGQSWGKLSDVDRGNH</sequence>
<dbReference type="EMBL" id="JAATIQ010000847">
    <property type="protein sequence ID" value="KAF4347177.1"/>
    <property type="molecule type" value="Genomic_DNA"/>
</dbReference>
<gene>
    <name evidence="2" type="ORF">G4B88_008824</name>
</gene>
<comment type="caution">
    <text evidence="2">The sequence shown here is derived from an EMBL/GenBank/DDBJ whole genome shotgun (WGS) entry which is preliminary data.</text>
</comment>
<protein>
    <submittedName>
        <fullName evidence="2">Uncharacterized protein</fullName>
    </submittedName>
</protein>
<feature type="region of interest" description="Disordered" evidence="1">
    <location>
        <begin position="75"/>
        <end position="133"/>
    </location>
</feature>
<feature type="compositionally biased region" description="Low complexity" evidence="1">
    <location>
        <begin position="79"/>
        <end position="97"/>
    </location>
</feature>
<proteinExistence type="predicted"/>